<dbReference type="AlphaFoldDB" id="A0A5C8PBI8"/>
<comment type="caution">
    <text evidence="1">The sequence shown here is derived from an EMBL/GenBank/DDBJ whole genome shotgun (WGS) entry which is preliminary data.</text>
</comment>
<accession>A0A5C8PBI8</accession>
<evidence type="ECO:0000313" key="1">
    <source>
        <dbReference type="EMBL" id="TXL70617.1"/>
    </source>
</evidence>
<reference evidence="1 2" key="1">
    <citation type="submission" date="2019-06" db="EMBL/GenBank/DDBJ databases">
        <title>New taxonomy in bacterial strain CC-CFT640, isolated from vineyard.</title>
        <authorList>
            <person name="Lin S.-Y."/>
            <person name="Tsai C.-F."/>
            <person name="Young C.-C."/>
        </authorList>
    </citation>
    <scope>NUCLEOTIDE SEQUENCE [LARGE SCALE GENOMIC DNA]</scope>
    <source>
        <strain evidence="1 2">CC-CFT640</strain>
    </source>
</reference>
<dbReference type="Proteomes" id="UP000321638">
    <property type="component" value="Unassembled WGS sequence"/>
</dbReference>
<organism evidence="1 2">
    <name type="scientific">Vineibacter terrae</name>
    <dbReference type="NCBI Taxonomy" id="2586908"/>
    <lineage>
        <taxon>Bacteria</taxon>
        <taxon>Pseudomonadati</taxon>
        <taxon>Pseudomonadota</taxon>
        <taxon>Alphaproteobacteria</taxon>
        <taxon>Hyphomicrobiales</taxon>
        <taxon>Vineibacter</taxon>
    </lineage>
</organism>
<dbReference type="RefSeq" id="WP_147851411.1">
    <property type="nucleotide sequence ID" value="NZ_VDUZ01000056.1"/>
</dbReference>
<dbReference type="EMBL" id="VDUZ01000056">
    <property type="protein sequence ID" value="TXL70617.1"/>
    <property type="molecule type" value="Genomic_DNA"/>
</dbReference>
<keyword evidence="2" id="KW-1185">Reference proteome</keyword>
<proteinExistence type="predicted"/>
<evidence type="ECO:0000313" key="2">
    <source>
        <dbReference type="Proteomes" id="UP000321638"/>
    </source>
</evidence>
<gene>
    <name evidence="1" type="ORF">FHP25_33740</name>
</gene>
<name>A0A5C8PBI8_9HYPH</name>
<protein>
    <submittedName>
        <fullName evidence="1">Uncharacterized protein</fullName>
    </submittedName>
</protein>
<sequence length="83" mass="9470">MSIQLMFEIDGRPPAWQMDEAARLESVLDILQRRYDLDIDRPAERRDIRHALDALRPVLAAASDGPRCQWAHADSADPDDVPF</sequence>